<gene>
    <name evidence="5" type="ORF">BYL167_LOCUS11874</name>
    <name evidence="2" type="ORF">CJN711_LOCUS5779</name>
    <name evidence="6" type="ORF">GIL414_LOCUS18520</name>
    <name evidence="3" type="ORF">KQP761_LOCUS27759</name>
    <name evidence="4" type="ORF">MBJ925_LOCUS25408</name>
    <name evidence="7" type="ORF">SMN809_LOCUS30982</name>
</gene>
<dbReference type="Proteomes" id="UP000681967">
    <property type="component" value="Unassembled WGS sequence"/>
</dbReference>
<dbReference type="EMBL" id="CAJOBJ010009153">
    <property type="protein sequence ID" value="CAF4130876.1"/>
    <property type="molecule type" value="Genomic_DNA"/>
</dbReference>
<evidence type="ECO:0000313" key="6">
    <source>
        <dbReference type="EMBL" id="CAF4130876.1"/>
    </source>
</evidence>
<name>A0A816DVL9_9BILA</name>
<evidence type="ECO:0000313" key="8">
    <source>
        <dbReference type="Proteomes" id="UP000663834"/>
    </source>
</evidence>
<evidence type="ECO:0000313" key="5">
    <source>
        <dbReference type="EMBL" id="CAF3967179.1"/>
    </source>
</evidence>
<accession>A0A816DVL9</accession>
<feature type="transmembrane region" description="Helical" evidence="1">
    <location>
        <begin position="52"/>
        <end position="76"/>
    </location>
</feature>
<evidence type="ECO:0000313" key="2">
    <source>
        <dbReference type="EMBL" id="CAF1072220.1"/>
    </source>
</evidence>
<dbReference type="Proteomes" id="UP000681720">
    <property type="component" value="Unassembled WGS sequence"/>
</dbReference>
<dbReference type="EMBL" id="CAJNRE010013369">
    <property type="protein sequence ID" value="CAF2118006.1"/>
    <property type="molecule type" value="Genomic_DNA"/>
</dbReference>
<keyword evidence="1" id="KW-1133">Transmembrane helix</keyword>
<proteinExistence type="predicted"/>
<reference evidence="3" key="1">
    <citation type="submission" date="2021-02" db="EMBL/GenBank/DDBJ databases">
        <authorList>
            <person name="Nowell W R."/>
        </authorList>
    </citation>
    <scope>NUCLEOTIDE SEQUENCE</scope>
</reference>
<dbReference type="EMBL" id="CAJNOV010001637">
    <property type="protein sequence ID" value="CAF1072220.1"/>
    <property type="molecule type" value="Genomic_DNA"/>
</dbReference>
<dbReference type="EMBL" id="CAJOBI010060479">
    <property type="protein sequence ID" value="CAF4413045.1"/>
    <property type="molecule type" value="Genomic_DNA"/>
</dbReference>
<keyword evidence="1" id="KW-0812">Transmembrane</keyword>
<dbReference type="Proteomes" id="UP000676336">
    <property type="component" value="Unassembled WGS sequence"/>
</dbReference>
<protein>
    <submittedName>
        <fullName evidence="3">Uncharacterized protein</fullName>
    </submittedName>
</protein>
<keyword evidence="1" id="KW-0472">Membrane</keyword>
<feature type="transmembrane region" description="Helical" evidence="1">
    <location>
        <begin position="6"/>
        <end position="25"/>
    </location>
</feature>
<evidence type="ECO:0000313" key="4">
    <source>
        <dbReference type="EMBL" id="CAF2118006.1"/>
    </source>
</evidence>
<dbReference type="Proteomes" id="UP000663834">
    <property type="component" value="Unassembled WGS sequence"/>
</dbReference>
<evidence type="ECO:0000256" key="1">
    <source>
        <dbReference type="SAM" id="Phobius"/>
    </source>
</evidence>
<dbReference type="Proteomes" id="UP000663855">
    <property type="component" value="Unassembled WGS sequence"/>
</dbReference>
<sequence length="113" mass="12794">MRYSTTILTGFLLPLRMGIVGLMTLRNLRQFRVQPASSDSGIIQLSSKYRQIAIMLLFEIVISLVFSTGGSILYVYTQRIPNELKTTEQQALDYFLLDFGSGLVFIQTSINSY</sequence>
<dbReference type="Proteomes" id="UP000663824">
    <property type="component" value="Unassembled WGS sequence"/>
</dbReference>
<organism evidence="3 8">
    <name type="scientific">Rotaria magnacalcarata</name>
    <dbReference type="NCBI Taxonomy" id="392030"/>
    <lineage>
        <taxon>Eukaryota</taxon>
        <taxon>Metazoa</taxon>
        <taxon>Spiralia</taxon>
        <taxon>Gnathifera</taxon>
        <taxon>Rotifera</taxon>
        <taxon>Eurotatoria</taxon>
        <taxon>Bdelloidea</taxon>
        <taxon>Philodinida</taxon>
        <taxon>Philodinidae</taxon>
        <taxon>Rotaria</taxon>
    </lineage>
</organism>
<dbReference type="OrthoDB" id="9991773at2759"/>
<evidence type="ECO:0000313" key="7">
    <source>
        <dbReference type="EMBL" id="CAF4413045.1"/>
    </source>
</evidence>
<comment type="caution">
    <text evidence="3">The sequence shown here is derived from an EMBL/GenBank/DDBJ whole genome shotgun (WGS) entry which is preliminary data.</text>
</comment>
<evidence type="ECO:0000313" key="3">
    <source>
        <dbReference type="EMBL" id="CAF1639380.1"/>
    </source>
</evidence>
<dbReference type="AlphaFoldDB" id="A0A816DVL9"/>
<dbReference type="EMBL" id="CAJOBH010003818">
    <property type="protein sequence ID" value="CAF3967179.1"/>
    <property type="molecule type" value="Genomic_DNA"/>
</dbReference>
<dbReference type="EMBL" id="CAJNOW010015196">
    <property type="protein sequence ID" value="CAF1639380.1"/>
    <property type="molecule type" value="Genomic_DNA"/>
</dbReference>